<comment type="caution">
    <text evidence="1">The sequence shown here is derived from an EMBL/GenBank/DDBJ whole genome shotgun (WGS) entry which is preliminary data.</text>
</comment>
<dbReference type="OrthoDB" id="2903325at2"/>
<gene>
    <name evidence="1" type="ORF">BN990_00055</name>
</gene>
<proteinExistence type="predicted"/>
<sequence>MSETESHGKVVNATTKDLLDIDADLLSFDAACVTNIEIKIKNIADVEIPIKLDEKKLQLSPGELFSEVVTRKVSCEAEQVNFHLIGFNSFIDEIIIVSFDPPPT</sequence>
<evidence type="ECO:0000313" key="2">
    <source>
        <dbReference type="Proteomes" id="UP000028875"/>
    </source>
</evidence>
<dbReference type="EMBL" id="CCDP010000001">
    <property type="protein sequence ID" value="CDQ37799.1"/>
    <property type="molecule type" value="Genomic_DNA"/>
</dbReference>
<reference evidence="1 2" key="1">
    <citation type="submission" date="2014-03" db="EMBL/GenBank/DDBJ databases">
        <authorList>
            <person name="Urmite Genomes U."/>
        </authorList>
    </citation>
    <scope>NUCLEOTIDE SEQUENCE [LARGE SCALE GENOMIC DNA]</scope>
    <source>
        <strain evidence="1 2">Vm-5</strain>
    </source>
</reference>
<dbReference type="Proteomes" id="UP000028875">
    <property type="component" value="Unassembled WGS sequence"/>
</dbReference>
<evidence type="ECO:0000313" key="1">
    <source>
        <dbReference type="EMBL" id="CDQ37799.1"/>
    </source>
</evidence>
<dbReference type="STRING" id="1462526.BN990_00055"/>
<dbReference type="AlphaFoldDB" id="A0A024Q5N3"/>
<keyword evidence="2" id="KW-1185">Reference proteome</keyword>
<protein>
    <submittedName>
        <fullName evidence="1">Uncharacterized protein</fullName>
    </submittedName>
</protein>
<accession>A0A024Q5N3</accession>
<reference evidence="2" key="2">
    <citation type="submission" date="2014-05" db="EMBL/GenBank/DDBJ databases">
        <title>Draft genome sequence of Virgibacillus massiliensis Vm-5.</title>
        <authorList>
            <person name="Khelaifia S."/>
            <person name="Croce O."/>
            <person name="Lagier J.C."/>
            <person name="Raoult D."/>
        </authorList>
    </citation>
    <scope>NUCLEOTIDE SEQUENCE [LARGE SCALE GENOMIC DNA]</scope>
    <source>
        <strain evidence="2">Vm-5</strain>
    </source>
</reference>
<dbReference type="eggNOG" id="ENOG50339HU">
    <property type="taxonomic scope" value="Bacteria"/>
</dbReference>
<dbReference type="RefSeq" id="WP_148530672.1">
    <property type="nucleotide sequence ID" value="NZ_CABKTK010000001.1"/>
</dbReference>
<organism evidence="1 2">
    <name type="scientific">Virgibacillus massiliensis</name>
    <dbReference type="NCBI Taxonomy" id="1462526"/>
    <lineage>
        <taxon>Bacteria</taxon>
        <taxon>Bacillati</taxon>
        <taxon>Bacillota</taxon>
        <taxon>Bacilli</taxon>
        <taxon>Bacillales</taxon>
        <taxon>Bacillaceae</taxon>
        <taxon>Virgibacillus</taxon>
    </lineage>
</organism>
<name>A0A024Q5N3_9BACI</name>